<dbReference type="RefSeq" id="WP_420241106.1">
    <property type="nucleotide sequence ID" value="NZ_BOPV01000001.1"/>
</dbReference>
<accession>A0A8S8X9Y6</accession>
<evidence type="ECO:0008006" key="3">
    <source>
        <dbReference type="Google" id="ProtNLM"/>
    </source>
</evidence>
<comment type="caution">
    <text evidence="1">The sequence shown here is derived from an EMBL/GenBank/DDBJ whole genome shotgun (WGS) entry which is preliminary data.</text>
</comment>
<dbReference type="AlphaFoldDB" id="A0A8S8X9Y6"/>
<dbReference type="Pfam" id="PF11185">
    <property type="entry name" value="DUF2971"/>
    <property type="match status" value="1"/>
</dbReference>
<evidence type="ECO:0000313" key="2">
    <source>
        <dbReference type="Proteomes" id="UP000681075"/>
    </source>
</evidence>
<dbReference type="Proteomes" id="UP000681075">
    <property type="component" value="Unassembled WGS sequence"/>
</dbReference>
<dbReference type="EMBL" id="BOPV01000001">
    <property type="protein sequence ID" value="GIL38147.1"/>
    <property type="molecule type" value="Genomic_DNA"/>
</dbReference>
<name>A0A8S8X9Y6_9PROT</name>
<gene>
    <name evidence="1" type="ORF">TMPK1_03840</name>
</gene>
<protein>
    <recommendedName>
        <fullName evidence="3">DUF2971 domain-containing protein</fullName>
    </recommendedName>
</protein>
<keyword evidence="2" id="KW-1185">Reference proteome</keyword>
<dbReference type="InterPro" id="IPR021352">
    <property type="entry name" value="DUF2971"/>
</dbReference>
<reference evidence="1" key="1">
    <citation type="submission" date="2021-02" db="EMBL/GenBank/DDBJ databases">
        <title>Genome sequence of Rhodospirillales sp. strain TMPK1 isolated from soil.</title>
        <authorList>
            <person name="Nakai R."/>
            <person name="Kusada H."/>
            <person name="Tamaki H."/>
        </authorList>
    </citation>
    <scope>NUCLEOTIDE SEQUENCE</scope>
    <source>
        <strain evidence="1">TMPK1</strain>
    </source>
</reference>
<sequence length="299" mass="33063">MSALVSEIVKYAESRSKIALQPDPPRILWHYTTSAGFEAIVRTGTIKLSNVRYCNDSKEFLHTIELVKIAAKRYAELHTETSAQIVISKLLEKIDSTDDSFVPMTFVFCLSEVADDLSQWRGYGGPGQGFAIGFDGSLLAASAVRKTQLFRCEYNTHRQIELLAEVVGALIMIFLEHGPKPPATEDEIIAAAALAVDHFLMCLGDFTVGLKHEAFAAEREWRLVAFNPPLKSLEFAGKQDSLSPILFANPEVKLPIVAFYAGPGQHNRASAVAGSLQLNRYEFVDVPPYVSTIPFRPMK</sequence>
<evidence type="ECO:0000313" key="1">
    <source>
        <dbReference type="EMBL" id="GIL38147.1"/>
    </source>
</evidence>
<organism evidence="1 2">
    <name type="scientific">Roseiterribacter gracilis</name>
    <dbReference type="NCBI Taxonomy" id="2812848"/>
    <lineage>
        <taxon>Bacteria</taxon>
        <taxon>Pseudomonadati</taxon>
        <taxon>Pseudomonadota</taxon>
        <taxon>Alphaproteobacteria</taxon>
        <taxon>Rhodospirillales</taxon>
        <taxon>Roseiterribacteraceae</taxon>
        <taxon>Roseiterribacter</taxon>
    </lineage>
</organism>
<proteinExistence type="predicted"/>